<feature type="domain" description="Mycothiol-dependent maleylpyruvate isomerase metal-binding" evidence="1">
    <location>
        <begin position="13"/>
        <end position="133"/>
    </location>
</feature>
<gene>
    <name evidence="2" type="ORF">QRX50_39710</name>
</gene>
<dbReference type="InterPro" id="IPR017517">
    <property type="entry name" value="Maleyloyr_isom"/>
</dbReference>
<dbReference type="Proteomes" id="UP001236014">
    <property type="component" value="Chromosome"/>
</dbReference>
<evidence type="ECO:0000259" key="1">
    <source>
        <dbReference type="Pfam" id="PF11716"/>
    </source>
</evidence>
<proteinExistence type="predicted"/>
<dbReference type="InterPro" id="IPR034660">
    <property type="entry name" value="DinB/YfiT-like"/>
</dbReference>
<dbReference type="EMBL" id="CP127294">
    <property type="protein sequence ID" value="WIX77474.1"/>
    <property type="molecule type" value="Genomic_DNA"/>
</dbReference>
<accession>A0A9Y2ICM6</accession>
<evidence type="ECO:0000313" key="2">
    <source>
        <dbReference type="EMBL" id="WIX77474.1"/>
    </source>
</evidence>
<dbReference type="RefSeq" id="WP_285968215.1">
    <property type="nucleotide sequence ID" value="NZ_CP127294.1"/>
</dbReference>
<keyword evidence="3" id="KW-1185">Reference proteome</keyword>
<reference evidence="2 3" key="1">
    <citation type="submission" date="2023-06" db="EMBL/GenBank/DDBJ databases">
        <authorList>
            <person name="Oyuntsetseg B."/>
            <person name="Kim S.B."/>
        </authorList>
    </citation>
    <scope>NUCLEOTIDE SEQUENCE [LARGE SCALE GENOMIC DNA]</scope>
    <source>
        <strain evidence="2 3">2-15</strain>
    </source>
</reference>
<sequence>MDLVEQYFVAQDGFGAVVAEVPARRWDAPSPCAAWTVRDIVGHVLWGRHRLAAWVTGADYPETAGEPGAPNPGVLCAGDPAWEWRVAFEATAPALTRAGLARVTSVADAGGVPLTTLLPAFISDALVHTWDIAQAVGLTVTLDPAVVKATDEWVRSIPLRRPEFFGPERTPPAGADETTRLLAFLGRAA</sequence>
<dbReference type="GO" id="GO:0046872">
    <property type="term" value="F:metal ion binding"/>
    <property type="evidence" value="ECO:0007669"/>
    <property type="project" value="InterPro"/>
</dbReference>
<dbReference type="Pfam" id="PF11716">
    <property type="entry name" value="MDMPI_N"/>
    <property type="match status" value="1"/>
</dbReference>
<dbReference type="AlphaFoldDB" id="A0A9Y2ICM6"/>
<dbReference type="NCBIfam" id="TIGR03083">
    <property type="entry name" value="maleylpyruvate isomerase family mycothiol-dependent enzyme"/>
    <property type="match status" value="1"/>
</dbReference>
<name>A0A9Y2ICM6_9PSEU</name>
<evidence type="ECO:0000313" key="3">
    <source>
        <dbReference type="Proteomes" id="UP001236014"/>
    </source>
</evidence>
<dbReference type="Gene3D" id="1.20.120.450">
    <property type="entry name" value="dinb family like domain"/>
    <property type="match status" value="1"/>
</dbReference>
<dbReference type="SUPFAM" id="SSF109854">
    <property type="entry name" value="DinB/YfiT-like putative metalloenzymes"/>
    <property type="match status" value="1"/>
</dbReference>
<dbReference type="InterPro" id="IPR024344">
    <property type="entry name" value="MDMPI_metal-binding"/>
</dbReference>
<protein>
    <submittedName>
        <fullName evidence="2">TIGR03086 family metal-binding protein</fullName>
    </submittedName>
</protein>
<dbReference type="KEGG" id="acab:QRX50_39710"/>
<organism evidence="2 3">
    <name type="scientific">Amycolatopsis carbonis</name>
    <dbReference type="NCBI Taxonomy" id="715471"/>
    <lineage>
        <taxon>Bacteria</taxon>
        <taxon>Bacillati</taxon>
        <taxon>Actinomycetota</taxon>
        <taxon>Actinomycetes</taxon>
        <taxon>Pseudonocardiales</taxon>
        <taxon>Pseudonocardiaceae</taxon>
        <taxon>Amycolatopsis</taxon>
    </lineage>
</organism>
<dbReference type="NCBIfam" id="TIGR03086">
    <property type="entry name" value="TIGR03086 family metal-binding protein"/>
    <property type="match status" value="1"/>
</dbReference>
<dbReference type="InterPro" id="IPR017520">
    <property type="entry name" value="CHP03086"/>
</dbReference>